<name>A0A813U035_9BILA</name>
<dbReference type="InterPro" id="IPR036375">
    <property type="entry name" value="Hemopexin-like_dom_sf"/>
</dbReference>
<feature type="binding site" evidence="11">
    <location>
        <position position="217"/>
    </location>
    <ligand>
        <name>Ca(2+)</name>
        <dbReference type="ChEBI" id="CHEBI:29108"/>
        <label>3</label>
    </ligand>
</feature>
<dbReference type="PIRSF" id="PIRSF001191">
    <property type="entry name" value="Peptidase_M10A_matrix"/>
    <property type="match status" value="1"/>
</dbReference>
<comment type="cofactor">
    <cofactor evidence="11">
        <name>Ca(2+)</name>
        <dbReference type="ChEBI" id="CHEBI:29108"/>
    </cofactor>
    <text evidence="11">Can bind about 5 Ca(2+) ions per subunit.</text>
</comment>
<dbReference type="InterPro" id="IPR033739">
    <property type="entry name" value="M10A_MMP"/>
</dbReference>
<keyword evidence="11" id="KW-0106">Calcium</keyword>
<evidence type="ECO:0000256" key="3">
    <source>
        <dbReference type="ARBA" id="ARBA00022723"/>
    </source>
</evidence>
<dbReference type="Gene3D" id="2.110.10.10">
    <property type="entry name" value="Hemopexin-like domain"/>
    <property type="match status" value="2"/>
</dbReference>
<accession>A0A813U035</accession>
<sequence>MIIRQQIEILFFFIFITITYEAKSEIDYYRYLQQFGYTPKVEGRRLFSVVAKPSYTDGIRKFQRLYKLPETGEFDKKTMNFMQRPRCGNPDLGTYESVRHPINIDAPQALSTNVQGRSGKESTSVWPKKHLKWFIEYYPELQKLIRSNDQIRRIFNQSFYDWEKYSDLKFEMAKNKYEADFHIGFHSGNHSDGYPFDGPDQTLAHAFYPTSGEIHFDDDEKFTDNYHNENENYILRSVATHEIGHALGLSHSFDEDSVMYPVYKEINSTFHLSTSDQQDIQLLYGKPEIKPTIEQSRTTLSPSVTSRYSYDIIPTDNWCSGEFQTGCEGPDGELYLFKDNQVWRYQAKRKRSWDPQPTLISERFPPLSDVTITACVKSSLGYTYLFRNYRMWKLKTHWSADGPHILHGRHYPQSPRIALLHQDSIYLVRNRFVYRLNEFDYDSELEIRNINTILNPPPDEFIRSGFTYAKHHYIFTKKYVYVYDAMYGNLLRDYPKSITNGWFACEAATQTSNWKKKLTSTIRPLPTKSFQKHHHDHDDEDDHHFDHHHHHHHHHRPRRPWSHRQHHHPPPPNEYRRRWED</sequence>
<dbReference type="EMBL" id="CAJNON010000028">
    <property type="protein sequence ID" value="CAF0819762.1"/>
    <property type="molecule type" value="Genomic_DNA"/>
</dbReference>
<dbReference type="Pfam" id="PF00045">
    <property type="entry name" value="Hemopexin"/>
    <property type="match status" value="1"/>
</dbReference>
<feature type="binding site" evidence="11">
    <location>
        <position position="218"/>
    </location>
    <ligand>
        <name>Ca(2+)</name>
        <dbReference type="ChEBI" id="CHEBI:29108"/>
        <label>1</label>
    </ligand>
</feature>
<dbReference type="PROSITE" id="PS51642">
    <property type="entry name" value="HEMOPEXIN_2"/>
    <property type="match status" value="1"/>
</dbReference>
<dbReference type="SUPFAM" id="SSF47090">
    <property type="entry name" value="PGBD-like"/>
    <property type="match status" value="1"/>
</dbReference>
<comment type="caution">
    <text evidence="15">The sequence shown here is derived from an EMBL/GenBank/DDBJ whole genome shotgun (WGS) entry which is preliminary data.</text>
</comment>
<evidence type="ECO:0000256" key="9">
    <source>
        <dbReference type="PIRSR" id="PIRSR001191-1"/>
    </source>
</evidence>
<keyword evidence="5" id="KW-0378">Hydrolase</keyword>
<feature type="region of interest" description="Disordered" evidence="13">
    <location>
        <begin position="528"/>
        <end position="581"/>
    </location>
</feature>
<feature type="binding site" evidence="11">
    <location>
        <position position="190"/>
    </location>
    <ligand>
        <name>Zn(2+)</name>
        <dbReference type="ChEBI" id="CHEBI:29105"/>
        <label>1</label>
    </ligand>
</feature>
<feature type="active site" evidence="9">
    <location>
        <position position="242"/>
    </location>
</feature>
<keyword evidence="7" id="KW-0482">Metalloprotease</keyword>
<feature type="binding site" evidence="11">
    <location>
        <position position="180"/>
    </location>
    <ligand>
        <name>Ca(2+)</name>
        <dbReference type="ChEBI" id="CHEBI:29108"/>
        <label>2</label>
    </ligand>
</feature>
<feature type="binding site" evidence="10">
    <location>
        <position position="251"/>
    </location>
    <ligand>
        <name>Zn(2+)</name>
        <dbReference type="ChEBI" id="CHEBI:29105"/>
        <label>2</label>
        <note>catalytic</note>
    </ligand>
</feature>
<dbReference type="Proteomes" id="UP000663891">
    <property type="component" value="Unassembled WGS sequence"/>
</dbReference>
<dbReference type="GO" id="GO:0030198">
    <property type="term" value="P:extracellular matrix organization"/>
    <property type="evidence" value="ECO:0007669"/>
    <property type="project" value="TreeGrafter"/>
</dbReference>
<dbReference type="SUPFAM" id="SSF55486">
    <property type="entry name" value="Metalloproteases ('zincins'), catalytic domain"/>
    <property type="match status" value="1"/>
</dbReference>
<feature type="binding site" evidence="11">
    <location>
        <position position="198"/>
    </location>
    <ligand>
        <name>Ca(2+)</name>
        <dbReference type="ChEBI" id="CHEBI:29108"/>
        <label>3</label>
    </ligand>
</feature>
<reference evidence="15" key="1">
    <citation type="submission" date="2021-02" db="EMBL/GenBank/DDBJ databases">
        <authorList>
            <person name="Nowell W R."/>
        </authorList>
    </citation>
    <scope>NUCLEOTIDE SEQUENCE</scope>
</reference>
<dbReference type="InterPro" id="IPR024079">
    <property type="entry name" value="MetalloPept_cat_dom_sf"/>
</dbReference>
<dbReference type="AlphaFoldDB" id="A0A813U035"/>
<evidence type="ECO:0000256" key="13">
    <source>
        <dbReference type="SAM" id="MobiDB-lite"/>
    </source>
</evidence>
<dbReference type="GO" id="GO:0031012">
    <property type="term" value="C:extracellular matrix"/>
    <property type="evidence" value="ECO:0007669"/>
    <property type="project" value="InterPro"/>
</dbReference>
<proteinExistence type="inferred from homology"/>
<keyword evidence="2" id="KW-0645">Protease</keyword>
<feature type="binding site" evidence="11">
    <location>
        <position position="197"/>
    </location>
    <ligand>
        <name>Ca(2+)</name>
        <dbReference type="ChEBI" id="CHEBI:29108"/>
        <label>3</label>
    </ligand>
</feature>
<dbReference type="CDD" id="cd04278">
    <property type="entry name" value="ZnMc_MMP"/>
    <property type="match status" value="1"/>
</dbReference>
<evidence type="ECO:0000313" key="15">
    <source>
        <dbReference type="EMBL" id="CAF0819762.1"/>
    </source>
</evidence>
<evidence type="ECO:0000256" key="8">
    <source>
        <dbReference type="ARBA" id="ARBA00023145"/>
    </source>
</evidence>
<dbReference type="PROSITE" id="PS00546">
    <property type="entry name" value="CYSTEINE_SWITCH"/>
    <property type="match status" value="1"/>
</dbReference>
<keyword evidence="8" id="KW-0865">Zymogen</keyword>
<evidence type="ECO:0000256" key="2">
    <source>
        <dbReference type="ARBA" id="ARBA00022670"/>
    </source>
</evidence>
<feature type="binding site" evidence="11">
    <location>
        <position position="205"/>
    </location>
    <ligand>
        <name>Zn(2+)</name>
        <dbReference type="ChEBI" id="CHEBI:29105"/>
        <label>1</label>
    </ligand>
</feature>
<dbReference type="InterPro" id="IPR021158">
    <property type="entry name" value="Pept_M10A_Zn_BS"/>
</dbReference>
<dbReference type="GO" id="GO:0004222">
    <property type="term" value="F:metalloendopeptidase activity"/>
    <property type="evidence" value="ECO:0007669"/>
    <property type="project" value="InterPro"/>
</dbReference>
<feature type="binding site" evidence="11">
    <location>
        <position position="215"/>
    </location>
    <ligand>
        <name>Zn(2+)</name>
        <dbReference type="ChEBI" id="CHEBI:29105"/>
        <label>1</label>
    </ligand>
</feature>
<dbReference type="Pfam" id="PF01471">
    <property type="entry name" value="PG_binding_1"/>
    <property type="match status" value="1"/>
</dbReference>
<evidence type="ECO:0000256" key="6">
    <source>
        <dbReference type="ARBA" id="ARBA00022833"/>
    </source>
</evidence>
<evidence type="ECO:0000256" key="7">
    <source>
        <dbReference type="ARBA" id="ARBA00023049"/>
    </source>
</evidence>
<dbReference type="PRINTS" id="PR00138">
    <property type="entry name" value="MATRIXIN"/>
</dbReference>
<evidence type="ECO:0000313" key="17">
    <source>
        <dbReference type="Proteomes" id="UP000663891"/>
    </source>
</evidence>
<comment type="similarity">
    <text evidence="1">Belongs to the peptidase M10A family.</text>
</comment>
<feature type="binding site" evidence="11">
    <location>
        <position position="374"/>
    </location>
    <ligand>
        <name>Ca(2+)</name>
        <dbReference type="ChEBI" id="CHEBI:29108"/>
        <label>5</label>
    </ligand>
</feature>
<dbReference type="SUPFAM" id="SSF50923">
    <property type="entry name" value="Hemopexin-like domain"/>
    <property type="match status" value="1"/>
</dbReference>
<feature type="domain" description="Peptidase metallopeptidase" evidence="14">
    <location>
        <begin position="122"/>
        <end position="286"/>
    </location>
</feature>
<dbReference type="Proteomes" id="UP000663881">
    <property type="component" value="Unassembled WGS sequence"/>
</dbReference>
<gene>
    <name evidence="16" type="ORF">OKA104_LOCUS16903</name>
    <name evidence="15" type="ORF">VCS650_LOCUS5010</name>
</gene>
<evidence type="ECO:0000256" key="1">
    <source>
        <dbReference type="ARBA" id="ARBA00010370"/>
    </source>
</evidence>
<keyword evidence="3 10" id="KW-0479">Metal-binding</keyword>
<feature type="binding site" evidence="11">
    <location>
        <position position="220"/>
    </location>
    <ligand>
        <name>Ca(2+)</name>
        <dbReference type="ChEBI" id="CHEBI:29108"/>
        <label>1</label>
    </ligand>
</feature>
<evidence type="ECO:0000256" key="4">
    <source>
        <dbReference type="ARBA" id="ARBA00022729"/>
    </source>
</evidence>
<feature type="binding site" evidence="11">
    <location>
        <position position="192"/>
    </location>
    <ligand>
        <name>Zn(2+)</name>
        <dbReference type="ChEBI" id="CHEBI:29105"/>
        <label>1</label>
    </ligand>
</feature>
<feature type="compositionally biased region" description="Basic residues" evidence="13">
    <location>
        <begin position="546"/>
        <end position="569"/>
    </location>
</feature>
<dbReference type="EMBL" id="CAJOAY010000986">
    <property type="protein sequence ID" value="CAF3772596.1"/>
    <property type="molecule type" value="Genomic_DNA"/>
</dbReference>
<evidence type="ECO:0000256" key="10">
    <source>
        <dbReference type="PIRSR" id="PIRSR001191-2"/>
    </source>
</evidence>
<dbReference type="SMART" id="SM00235">
    <property type="entry name" value="ZnMc"/>
    <property type="match status" value="1"/>
</dbReference>
<feature type="repeat" description="Hemopexin" evidence="12">
    <location>
        <begin position="316"/>
        <end position="367"/>
    </location>
</feature>
<dbReference type="GO" id="GO:0006508">
    <property type="term" value="P:proteolysis"/>
    <property type="evidence" value="ECO:0007669"/>
    <property type="project" value="UniProtKB-KW"/>
</dbReference>
<dbReference type="Gene3D" id="3.40.390.10">
    <property type="entry name" value="Collagenase (Catalytic Domain)"/>
    <property type="match status" value="1"/>
</dbReference>
<dbReference type="InterPro" id="IPR006026">
    <property type="entry name" value="Peptidase_Metallo"/>
</dbReference>
<evidence type="ECO:0000313" key="16">
    <source>
        <dbReference type="EMBL" id="CAF3772596.1"/>
    </source>
</evidence>
<feature type="binding site" evidence="11">
    <location>
        <position position="259"/>
    </location>
    <ligand>
        <name>Zn(2+)</name>
        <dbReference type="ChEBI" id="CHEBI:29105"/>
        <label>2</label>
        <note>catalytic</note>
    </ligand>
</feature>
<protein>
    <recommendedName>
        <fullName evidence="14">Peptidase metallopeptidase domain-containing protein</fullName>
    </recommendedName>
</protein>
<evidence type="ECO:0000256" key="11">
    <source>
        <dbReference type="PIRSR" id="PIRSR621190-2"/>
    </source>
</evidence>
<keyword evidence="6 10" id="KW-0862">Zinc</keyword>
<dbReference type="Pfam" id="PF00413">
    <property type="entry name" value="Peptidase_M10"/>
    <property type="match status" value="1"/>
</dbReference>
<dbReference type="GO" id="GO:0008270">
    <property type="term" value="F:zinc ion binding"/>
    <property type="evidence" value="ECO:0007669"/>
    <property type="project" value="InterPro"/>
</dbReference>
<feature type="binding site" evidence="11">
    <location>
        <position position="220"/>
    </location>
    <ligand>
        <name>Ca(2+)</name>
        <dbReference type="ChEBI" id="CHEBI:29108"/>
        <label>3</label>
    </ligand>
</feature>
<dbReference type="PANTHER" id="PTHR10201">
    <property type="entry name" value="MATRIX METALLOPROTEINASE"/>
    <property type="match status" value="1"/>
</dbReference>
<evidence type="ECO:0000259" key="14">
    <source>
        <dbReference type="SMART" id="SM00235"/>
    </source>
</evidence>
<dbReference type="InterPro" id="IPR002477">
    <property type="entry name" value="Peptidoglycan-bd-like"/>
</dbReference>
<feature type="binding site" evidence="10">
    <location>
        <position position="245"/>
    </location>
    <ligand>
        <name>Zn(2+)</name>
        <dbReference type="ChEBI" id="CHEBI:29105"/>
        <label>2</label>
        <note>catalytic</note>
    </ligand>
</feature>
<dbReference type="InterPro" id="IPR021190">
    <property type="entry name" value="Pept_M10A"/>
</dbReference>
<dbReference type="InterPro" id="IPR001818">
    <property type="entry name" value="Pept_M10_metallopeptidase"/>
</dbReference>
<dbReference type="InterPro" id="IPR018487">
    <property type="entry name" value="Hemopexin-like_repeat"/>
</dbReference>
<keyword evidence="4" id="KW-0732">Signal</keyword>
<comment type="cofactor">
    <cofactor evidence="11">
        <name>Zn(2+)</name>
        <dbReference type="ChEBI" id="CHEBI:29105"/>
    </cofactor>
    <text evidence="11">Binds 2 Zn(2+) ions per subunit.</text>
</comment>
<dbReference type="PANTHER" id="PTHR10201:SF323">
    <property type="entry name" value="MATRIX METALLOPROTEINASE-21"/>
    <property type="match status" value="1"/>
</dbReference>
<evidence type="ECO:0000256" key="12">
    <source>
        <dbReference type="PROSITE-ProRule" id="PRU01011"/>
    </source>
</evidence>
<feature type="binding site" description="in inhibited form" evidence="11">
    <location>
        <position position="87"/>
    </location>
    <ligand>
        <name>Zn(2+)</name>
        <dbReference type="ChEBI" id="CHEBI:29105"/>
        <label>2</label>
        <note>catalytic</note>
    </ligand>
</feature>
<evidence type="ECO:0000256" key="5">
    <source>
        <dbReference type="ARBA" id="ARBA00022801"/>
    </source>
</evidence>
<organism evidence="15 17">
    <name type="scientific">Adineta steineri</name>
    <dbReference type="NCBI Taxonomy" id="433720"/>
    <lineage>
        <taxon>Eukaryota</taxon>
        <taxon>Metazoa</taxon>
        <taxon>Spiralia</taxon>
        <taxon>Gnathifera</taxon>
        <taxon>Rotifera</taxon>
        <taxon>Eurotatoria</taxon>
        <taxon>Bdelloidea</taxon>
        <taxon>Adinetida</taxon>
        <taxon>Adinetidae</taxon>
        <taxon>Adineta</taxon>
    </lineage>
</organism>
<dbReference type="OrthoDB" id="406838at2759"/>
<dbReference type="InterPro" id="IPR036365">
    <property type="entry name" value="PGBD-like_sf"/>
</dbReference>
<dbReference type="GO" id="GO:0030574">
    <property type="term" value="P:collagen catabolic process"/>
    <property type="evidence" value="ECO:0007669"/>
    <property type="project" value="TreeGrafter"/>
</dbReference>
<feature type="binding site" evidence="10">
    <location>
        <position position="241"/>
    </location>
    <ligand>
        <name>Zn(2+)</name>
        <dbReference type="ChEBI" id="CHEBI:29105"/>
        <label>2</label>
        <note>catalytic</note>
    </ligand>
</feature>